<dbReference type="PANTHER" id="PTHR11705:SF143">
    <property type="entry name" value="SLL0236 PROTEIN"/>
    <property type="match status" value="1"/>
</dbReference>
<dbReference type="Pfam" id="PF00246">
    <property type="entry name" value="Peptidase_M14"/>
    <property type="match status" value="1"/>
</dbReference>
<dbReference type="InterPro" id="IPR003146">
    <property type="entry name" value="M14A_act_pep"/>
</dbReference>
<dbReference type="CDD" id="cd03860">
    <property type="entry name" value="M14_CP_A-B_like"/>
    <property type="match status" value="1"/>
</dbReference>
<dbReference type="GO" id="GO:0006508">
    <property type="term" value="P:proteolysis"/>
    <property type="evidence" value="ECO:0007669"/>
    <property type="project" value="UniProtKB-KW"/>
</dbReference>
<dbReference type="AlphaFoldDB" id="A0A979FHE3"/>
<dbReference type="SMART" id="SM00631">
    <property type="entry name" value="Zn_pept"/>
    <property type="match status" value="1"/>
</dbReference>
<gene>
    <name evidence="18" type="primary">LOC108668905</name>
</gene>
<evidence type="ECO:0000256" key="7">
    <source>
        <dbReference type="ARBA" id="ARBA00022729"/>
    </source>
</evidence>
<name>A0A979FHE3_HYAAZ</name>
<dbReference type="PANTHER" id="PTHR11705">
    <property type="entry name" value="PROTEASE FAMILY M14 CARBOXYPEPTIDASE A,B"/>
    <property type="match status" value="1"/>
</dbReference>
<comment type="similarity">
    <text evidence="3 14">Belongs to the peptidase M14 family.</text>
</comment>
<dbReference type="GeneID" id="108668905"/>
<keyword evidence="5" id="KW-0645">Protease</keyword>
<feature type="chain" id="PRO_5037400415" evidence="15">
    <location>
        <begin position="17"/>
        <end position="404"/>
    </location>
</feature>
<comment type="cofactor">
    <cofactor evidence="1">
        <name>Zn(2+)</name>
        <dbReference type="ChEBI" id="CHEBI:29105"/>
    </cofactor>
</comment>
<evidence type="ECO:0000256" key="15">
    <source>
        <dbReference type="SAM" id="SignalP"/>
    </source>
</evidence>
<dbReference type="Gene3D" id="3.30.70.340">
    <property type="entry name" value="Metallocarboxypeptidase-like"/>
    <property type="match status" value="1"/>
</dbReference>
<dbReference type="SUPFAM" id="SSF54897">
    <property type="entry name" value="Protease propeptides/inhibitors"/>
    <property type="match status" value="1"/>
</dbReference>
<keyword evidence="8" id="KW-0378">Hydrolase</keyword>
<dbReference type="InterPro" id="IPR057247">
    <property type="entry name" value="CARBOXYPEPT_ZN_2"/>
</dbReference>
<accession>A0A979FHE3</accession>
<sequence length="404" mass="44442">MIRFLALTAVVALASARVSYEGFQVWRLEVSEEQKPAFSAILEKHNMDVWGRGKDWIDVLVDPKLRHGVMTSLAAKAIHSSIMIQDVQPLIERDFARLAKKNKDLKIAFDDYNTWEEIEAYLAGLPASDDRTSLVSLGKTVEGRDLWQLKISVGAGKKAVWIDCGIHAREWIGPATCLWGIDFLLNNYGSDEGATALLDAYDLYVLPVNNPDGYAYTWSDDRLWRKNLAVYPGNECVGVDLNRNFDDNFGGVGTSNDSCSLNYRGPSPASEPETQAVQAAITALAPEAAALFSIHSYRQLWMYPYGYTSDLPPDADELDRISAIGVEALTAVHGTAYQYGPVSTTIYPAASTTIDYSYALGITYSFTLELRDTGTYGFLLPAIEIVPTAEETWAGLIAAILAIP</sequence>
<keyword evidence="4 18" id="KW-0121">Carboxypeptidase</keyword>
<dbReference type="FunFam" id="3.40.630.10:FF:000001">
    <property type="entry name" value="Carboxypeptidase B"/>
    <property type="match status" value="1"/>
</dbReference>
<evidence type="ECO:0000313" key="17">
    <source>
        <dbReference type="Proteomes" id="UP000694843"/>
    </source>
</evidence>
<keyword evidence="11" id="KW-0482">Metalloprotease</keyword>
<dbReference type="InterPro" id="IPR000834">
    <property type="entry name" value="Peptidase_M14"/>
</dbReference>
<comment type="function">
    <text evidence="2">Extracellular metalloprotease that contributes to pathogenicity.</text>
</comment>
<dbReference type="PRINTS" id="PR00765">
    <property type="entry name" value="CRBOXYPTASEA"/>
</dbReference>
<keyword evidence="9" id="KW-0862">Zinc</keyword>
<organism evidence="17 18">
    <name type="scientific">Hyalella azteca</name>
    <name type="common">Amphipod</name>
    <dbReference type="NCBI Taxonomy" id="294128"/>
    <lineage>
        <taxon>Eukaryota</taxon>
        <taxon>Metazoa</taxon>
        <taxon>Ecdysozoa</taxon>
        <taxon>Arthropoda</taxon>
        <taxon>Crustacea</taxon>
        <taxon>Multicrustacea</taxon>
        <taxon>Malacostraca</taxon>
        <taxon>Eumalacostraca</taxon>
        <taxon>Peracarida</taxon>
        <taxon>Amphipoda</taxon>
        <taxon>Senticaudata</taxon>
        <taxon>Talitrida</taxon>
        <taxon>Talitroidea</taxon>
        <taxon>Hyalellidae</taxon>
        <taxon>Hyalella</taxon>
    </lineage>
</organism>
<keyword evidence="6" id="KW-0479">Metal-binding</keyword>
<protein>
    <submittedName>
        <fullName evidence="18">Carboxypeptidase B</fullName>
    </submittedName>
</protein>
<feature type="signal peptide" evidence="15">
    <location>
        <begin position="1"/>
        <end position="16"/>
    </location>
</feature>
<reference evidence="18" key="1">
    <citation type="submission" date="2025-08" db="UniProtKB">
        <authorList>
            <consortium name="RefSeq"/>
        </authorList>
    </citation>
    <scope>IDENTIFICATION</scope>
    <source>
        <tissue evidence="18">Whole organism</tissue>
    </source>
</reference>
<dbReference type="GO" id="GO:0005615">
    <property type="term" value="C:extracellular space"/>
    <property type="evidence" value="ECO:0007669"/>
    <property type="project" value="TreeGrafter"/>
</dbReference>
<dbReference type="Pfam" id="PF02244">
    <property type="entry name" value="Propep_M14"/>
    <property type="match status" value="1"/>
</dbReference>
<dbReference type="Proteomes" id="UP000694843">
    <property type="component" value="Unplaced"/>
</dbReference>
<dbReference type="InterPro" id="IPR036990">
    <property type="entry name" value="M14A-like_propep"/>
</dbReference>
<keyword evidence="13" id="KW-1015">Disulfide bond</keyword>
<keyword evidence="7 15" id="KW-0732">Signal</keyword>
<evidence type="ECO:0000256" key="8">
    <source>
        <dbReference type="ARBA" id="ARBA00022801"/>
    </source>
</evidence>
<dbReference type="PROSITE" id="PS52035">
    <property type="entry name" value="PEPTIDASE_M14"/>
    <property type="match status" value="1"/>
</dbReference>
<keyword evidence="17" id="KW-1185">Reference proteome</keyword>
<evidence type="ECO:0000256" key="9">
    <source>
        <dbReference type="ARBA" id="ARBA00022833"/>
    </source>
</evidence>
<evidence type="ECO:0000256" key="5">
    <source>
        <dbReference type="ARBA" id="ARBA00022670"/>
    </source>
</evidence>
<evidence type="ECO:0000256" key="3">
    <source>
        <dbReference type="ARBA" id="ARBA00005988"/>
    </source>
</evidence>
<evidence type="ECO:0000256" key="1">
    <source>
        <dbReference type="ARBA" id="ARBA00001947"/>
    </source>
</evidence>
<evidence type="ECO:0000256" key="11">
    <source>
        <dbReference type="ARBA" id="ARBA00023049"/>
    </source>
</evidence>
<evidence type="ECO:0000256" key="2">
    <source>
        <dbReference type="ARBA" id="ARBA00003091"/>
    </source>
</evidence>
<evidence type="ECO:0000256" key="13">
    <source>
        <dbReference type="ARBA" id="ARBA00023157"/>
    </source>
</evidence>
<evidence type="ECO:0000313" key="18">
    <source>
        <dbReference type="RefSeq" id="XP_047736363.1"/>
    </source>
</evidence>
<keyword evidence="12" id="KW-0865">Zymogen</keyword>
<dbReference type="SUPFAM" id="SSF53187">
    <property type="entry name" value="Zn-dependent exopeptidases"/>
    <property type="match status" value="1"/>
</dbReference>
<evidence type="ECO:0000256" key="12">
    <source>
        <dbReference type="ARBA" id="ARBA00023145"/>
    </source>
</evidence>
<evidence type="ECO:0000256" key="10">
    <source>
        <dbReference type="ARBA" id="ARBA00023026"/>
    </source>
</evidence>
<dbReference type="GO" id="GO:0008270">
    <property type="term" value="F:zinc ion binding"/>
    <property type="evidence" value="ECO:0007669"/>
    <property type="project" value="InterPro"/>
</dbReference>
<dbReference type="RefSeq" id="XP_047736363.1">
    <property type="nucleotide sequence ID" value="XM_047880407.1"/>
</dbReference>
<dbReference type="PROSITE" id="PS00133">
    <property type="entry name" value="CARBOXYPEPT_ZN_2"/>
    <property type="match status" value="1"/>
</dbReference>
<feature type="domain" description="Peptidase M14" evidence="16">
    <location>
        <begin position="111"/>
        <end position="403"/>
    </location>
</feature>
<feature type="active site" description="Proton donor/acceptor" evidence="14">
    <location>
        <position position="369"/>
    </location>
</feature>
<proteinExistence type="inferred from homology"/>
<evidence type="ECO:0000256" key="14">
    <source>
        <dbReference type="PROSITE-ProRule" id="PRU01379"/>
    </source>
</evidence>
<dbReference type="OrthoDB" id="3626597at2759"/>
<dbReference type="KEGG" id="hazt:108668905"/>
<evidence type="ECO:0000256" key="4">
    <source>
        <dbReference type="ARBA" id="ARBA00022645"/>
    </source>
</evidence>
<dbReference type="OMA" id="FMTYKLL"/>
<evidence type="ECO:0000259" key="16">
    <source>
        <dbReference type="PROSITE" id="PS52035"/>
    </source>
</evidence>
<keyword evidence="10" id="KW-0843">Virulence</keyword>
<evidence type="ECO:0000256" key="6">
    <source>
        <dbReference type="ARBA" id="ARBA00022723"/>
    </source>
</evidence>
<dbReference type="Gene3D" id="3.40.630.10">
    <property type="entry name" value="Zn peptidases"/>
    <property type="match status" value="1"/>
</dbReference>
<dbReference type="GO" id="GO:0004181">
    <property type="term" value="F:metallocarboxypeptidase activity"/>
    <property type="evidence" value="ECO:0007669"/>
    <property type="project" value="InterPro"/>
</dbReference>